<accession>A0A5P8D7E5</accession>
<dbReference type="Proteomes" id="UP000326805">
    <property type="component" value="Segment"/>
</dbReference>
<feature type="region of interest" description="Disordered" evidence="1">
    <location>
        <begin position="49"/>
        <end position="72"/>
    </location>
</feature>
<protein>
    <submittedName>
        <fullName evidence="2">Uncharacterized protein</fullName>
    </submittedName>
</protein>
<reference evidence="2 3" key="1">
    <citation type="submission" date="2019-08" db="EMBL/GenBank/DDBJ databases">
        <authorList>
            <person name="Ward C."/>
            <person name="Batin B."/>
            <person name="Choi E."/>
            <person name="Dhami J."/>
            <person name="Figueroa S."/>
            <person name="Kim S."/>
            <person name="Kim U."/>
            <person name="Klim L."/>
            <person name="Lee Y.S."/>
            <person name="Lim D."/>
            <person name="Nathaniel A."/>
            <person name="Shih C."/>
            <person name="Simental K."/>
            <person name="Shu E."/>
            <person name="Trivedi R."/>
            <person name="Valladolid I."/>
            <person name="Wang C."/>
            <person name="Yoo K."/>
            <person name="Choi J.D."/>
            <person name="Dean N."/>
            <person name="Muthiah A.S."/>
            <person name="Diaz A."/>
            <person name="Garlena R.A."/>
            <person name="Russell D.A."/>
            <person name="Pope W.H."/>
            <person name="Jacobs-Sera D."/>
            <person name="Hatfull G.F."/>
        </authorList>
    </citation>
    <scope>NUCLEOTIDE SEQUENCE [LARGE SCALE GENOMIC DNA]</scope>
</reference>
<gene>
    <name evidence="2" type="primary">71</name>
    <name evidence="2" type="ORF">SEA_OHMYWARD_71</name>
</gene>
<evidence type="ECO:0000256" key="1">
    <source>
        <dbReference type="SAM" id="MobiDB-lite"/>
    </source>
</evidence>
<evidence type="ECO:0000313" key="2">
    <source>
        <dbReference type="EMBL" id="QFP94953.1"/>
    </source>
</evidence>
<dbReference type="GeneID" id="55623454"/>
<dbReference type="KEGG" id="vg:55623454"/>
<proteinExistence type="predicted"/>
<keyword evidence="3" id="KW-1185">Reference proteome</keyword>
<organism evidence="2 3">
    <name type="scientific">Gordonia phage OhMyWard</name>
    <dbReference type="NCBI Taxonomy" id="2652414"/>
    <lineage>
        <taxon>Viruses</taxon>
        <taxon>Duplodnaviria</taxon>
        <taxon>Heunggongvirae</taxon>
        <taxon>Uroviricota</taxon>
        <taxon>Caudoviricetes</taxon>
        <taxon>Deejayvirinae</taxon>
        <taxon>Kenoshavirus</taxon>
        <taxon>Kenoshavirus ohmyward</taxon>
    </lineage>
</organism>
<evidence type="ECO:0000313" key="3">
    <source>
        <dbReference type="Proteomes" id="UP000326805"/>
    </source>
</evidence>
<dbReference type="EMBL" id="MN284896">
    <property type="protein sequence ID" value="QFP94953.1"/>
    <property type="molecule type" value="Genomic_DNA"/>
</dbReference>
<name>A0A5P8D7E5_9CAUD</name>
<sequence length="72" mass="7867">MNYIAESVPDQPLDVIRLAVGRPPHAECSCGWKTEPSEKLHELASQAFDHSAESGHALRKHEGSDVGIFPES</sequence>
<dbReference type="RefSeq" id="YP_009852819.1">
    <property type="nucleotide sequence ID" value="NC_048816.1"/>
</dbReference>